<evidence type="ECO:0000256" key="2">
    <source>
        <dbReference type="SAM" id="SignalP"/>
    </source>
</evidence>
<dbReference type="Proteomes" id="UP000664795">
    <property type="component" value="Unassembled WGS sequence"/>
</dbReference>
<evidence type="ECO:0000313" key="5">
    <source>
        <dbReference type="Proteomes" id="UP000664795"/>
    </source>
</evidence>
<keyword evidence="5" id="KW-1185">Reference proteome</keyword>
<name>A0A939GAU3_9BACT</name>
<gene>
    <name evidence="4" type="ORF">J2I48_19685</name>
</gene>
<feature type="region of interest" description="Disordered" evidence="1">
    <location>
        <begin position="212"/>
        <end position="236"/>
    </location>
</feature>
<sequence length="236" mass="24585">MKTYISGLVMAFLLLTNYLADAQDMTLTPTVKDFSTLKVSSGVQVFLTQGETESVRIEARGFDKDDIIASVDGGELKLSIRLQGWLGRDRADRHTSRYVKAYLTAKRLTDITVTSGAQLTGEGTFKADRLAVHSKSGAEITLDIAATDVELSAGAGATANVEGSAQTVTANASGGATVRANSLKATTCQADASSGATVRVYADNELFLRASTGGSISHSGPGRVVSRKTSLGGSAN</sequence>
<evidence type="ECO:0000256" key="1">
    <source>
        <dbReference type="SAM" id="MobiDB-lite"/>
    </source>
</evidence>
<proteinExistence type="predicted"/>
<keyword evidence="2" id="KW-0732">Signal</keyword>
<reference evidence="4 5" key="1">
    <citation type="submission" date="2021-03" db="EMBL/GenBank/DDBJ databases">
        <title>Fibrella sp. HMF5036 genome sequencing and assembly.</title>
        <authorList>
            <person name="Kang H."/>
            <person name="Kim H."/>
            <person name="Bae S."/>
            <person name="Joh K."/>
        </authorList>
    </citation>
    <scope>NUCLEOTIDE SEQUENCE [LARGE SCALE GENOMIC DNA]</scope>
    <source>
        <strain evidence="4 5">HMF5036</strain>
    </source>
</reference>
<feature type="domain" description="Putative auto-transporter adhesin head GIN" evidence="3">
    <location>
        <begin position="33"/>
        <end position="220"/>
    </location>
</feature>
<evidence type="ECO:0000313" key="4">
    <source>
        <dbReference type="EMBL" id="MBO0933242.1"/>
    </source>
</evidence>
<organism evidence="4 5">
    <name type="scientific">Fibrella aquatilis</name>
    <dbReference type="NCBI Taxonomy" id="2817059"/>
    <lineage>
        <taxon>Bacteria</taxon>
        <taxon>Pseudomonadati</taxon>
        <taxon>Bacteroidota</taxon>
        <taxon>Cytophagia</taxon>
        <taxon>Cytophagales</taxon>
        <taxon>Spirosomataceae</taxon>
        <taxon>Fibrella</taxon>
    </lineage>
</organism>
<comment type="caution">
    <text evidence="4">The sequence shown here is derived from an EMBL/GenBank/DDBJ whole genome shotgun (WGS) entry which is preliminary data.</text>
</comment>
<dbReference type="RefSeq" id="WP_207337204.1">
    <property type="nucleotide sequence ID" value="NZ_JAFMYU010000018.1"/>
</dbReference>
<protein>
    <submittedName>
        <fullName evidence="4">DUF2807 domain-containing protein</fullName>
    </submittedName>
</protein>
<feature type="chain" id="PRO_5037405012" evidence="2">
    <location>
        <begin position="23"/>
        <end position="236"/>
    </location>
</feature>
<accession>A0A939GAU3</accession>
<dbReference type="Gene3D" id="2.160.20.120">
    <property type="match status" value="1"/>
</dbReference>
<dbReference type="InterPro" id="IPR021255">
    <property type="entry name" value="DUF2807"/>
</dbReference>
<feature type="signal peptide" evidence="2">
    <location>
        <begin position="1"/>
        <end position="22"/>
    </location>
</feature>
<dbReference type="Pfam" id="PF10988">
    <property type="entry name" value="DUF2807"/>
    <property type="match status" value="1"/>
</dbReference>
<feature type="compositionally biased region" description="Polar residues" evidence="1">
    <location>
        <begin position="227"/>
        <end position="236"/>
    </location>
</feature>
<dbReference type="CDD" id="cd00298">
    <property type="entry name" value="ACD_sHsps_p23-like"/>
    <property type="match status" value="1"/>
</dbReference>
<evidence type="ECO:0000259" key="3">
    <source>
        <dbReference type="Pfam" id="PF10988"/>
    </source>
</evidence>
<dbReference type="AlphaFoldDB" id="A0A939GAU3"/>
<dbReference type="EMBL" id="JAFMYU010000018">
    <property type="protein sequence ID" value="MBO0933242.1"/>
    <property type="molecule type" value="Genomic_DNA"/>
</dbReference>